<proteinExistence type="predicted"/>
<organism evidence="2 3">
    <name type="scientific">Caproiciproducens galactitolivorans</name>
    <dbReference type="NCBI Taxonomy" id="642589"/>
    <lineage>
        <taxon>Bacteria</taxon>
        <taxon>Bacillati</taxon>
        <taxon>Bacillota</taxon>
        <taxon>Clostridia</taxon>
        <taxon>Eubacteriales</taxon>
        <taxon>Acutalibacteraceae</taxon>
        <taxon>Caproiciproducens</taxon>
    </lineage>
</organism>
<accession>A0ABT4BWK5</accession>
<dbReference type="SUPFAM" id="SSF88697">
    <property type="entry name" value="PUA domain-like"/>
    <property type="match status" value="1"/>
</dbReference>
<evidence type="ECO:0000313" key="2">
    <source>
        <dbReference type="EMBL" id="MCY1715277.1"/>
    </source>
</evidence>
<dbReference type="InterPro" id="IPR015947">
    <property type="entry name" value="PUA-like_sf"/>
</dbReference>
<gene>
    <name evidence="2" type="ORF">OUY18_13560</name>
</gene>
<dbReference type="PANTHER" id="PTHR39203:SF1">
    <property type="entry name" value="CYTOPLASMIC PROTEIN"/>
    <property type="match status" value="1"/>
</dbReference>
<comment type="caution">
    <text evidence="2">The sequence shown here is derived from an EMBL/GenBank/DDBJ whole genome shotgun (WGS) entry which is preliminary data.</text>
</comment>
<dbReference type="PANTHER" id="PTHR39203">
    <property type="entry name" value="CYTOPLASMIC PROTEIN-RELATED"/>
    <property type="match status" value="1"/>
</dbReference>
<evidence type="ECO:0000313" key="3">
    <source>
        <dbReference type="Proteomes" id="UP001082703"/>
    </source>
</evidence>
<dbReference type="InterPro" id="IPR009326">
    <property type="entry name" value="DUF984"/>
</dbReference>
<dbReference type="CDD" id="cd06553">
    <property type="entry name" value="ASCH_Ef3133_like"/>
    <property type="match status" value="1"/>
</dbReference>
<dbReference type="EMBL" id="JAPOHA010000020">
    <property type="protein sequence ID" value="MCY1715277.1"/>
    <property type="molecule type" value="Genomic_DNA"/>
</dbReference>
<dbReference type="SMART" id="SM01022">
    <property type="entry name" value="ASCH"/>
    <property type="match status" value="1"/>
</dbReference>
<name>A0ABT4BWK5_9FIRM</name>
<evidence type="ECO:0000259" key="1">
    <source>
        <dbReference type="SMART" id="SM01022"/>
    </source>
</evidence>
<sequence>MTEKEMWNLYTNHTPVKNKTYDAWRFGGDDAMANELAKLVADGIKTATASVYQFYKIENSPLPPIGGLNIILDSDHHAVCVTETTKVSICPFCEVSESYAFKEGEGDLSLAYWRKVHKDFFTEELKTYGLAFDEQMMVVCEEFKVVFKE</sequence>
<protein>
    <submittedName>
        <fullName evidence="2">ASCH domain-containing protein</fullName>
    </submittedName>
</protein>
<dbReference type="PIRSF" id="PIRSF021320">
    <property type="entry name" value="DUF984"/>
    <property type="match status" value="1"/>
</dbReference>
<dbReference type="Gene3D" id="3.10.400.10">
    <property type="entry name" value="Sulfate adenylyltransferase"/>
    <property type="match status" value="1"/>
</dbReference>
<dbReference type="RefSeq" id="WP_268059314.1">
    <property type="nucleotide sequence ID" value="NZ_JAPOHA010000020.1"/>
</dbReference>
<dbReference type="Pfam" id="PF04266">
    <property type="entry name" value="ASCH"/>
    <property type="match status" value="1"/>
</dbReference>
<dbReference type="Proteomes" id="UP001082703">
    <property type="component" value="Unassembled WGS sequence"/>
</dbReference>
<keyword evidence="3" id="KW-1185">Reference proteome</keyword>
<reference evidence="2 3" key="1">
    <citation type="submission" date="2022-11" db="EMBL/GenBank/DDBJ databases">
        <authorList>
            <person name="Caiyu Z."/>
        </authorList>
    </citation>
    <scope>NUCLEOTIDE SEQUENCE [LARGE SCALE GENOMIC DNA]</scope>
    <source>
        <strain evidence="2 3">YR-4</strain>
    </source>
</reference>
<dbReference type="InterPro" id="IPR007374">
    <property type="entry name" value="ASCH_domain"/>
</dbReference>
<feature type="domain" description="ASCH" evidence="1">
    <location>
        <begin position="24"/>
        <end position="147"/>
    </location>
</feature>